<dbReference type="InterPro" id="IPR005203">
    <property type="entry name" value="Hemocyanin_C"/>
</dbReference>
<dbReference type="PROSITE" id="PS00210">
    <property type="entry name" value="HEMOCYANIN_2"/>
    <property type="match status" value="1"/>
</dbReference>
<dbReference type="Gene3D" id="1.20.1370.10">
    <property type="entry name" value="Hemocyanin, N-terminal domain"/>
    <property type="match status" value="1"/>
</dbReference>
<dbReference type="InterPro" id="IPR014756">
    <property type="entry name" value="Ig_E-set"/>
</dbReference>
<dbReference type="Pfam" id="PF00372">
    <property type="entry name" value="Hemocyanin_M"/>
    <property type="match status" value="1"/>
</dbReference>
<dbReference type="PROSITE" id="PS00209">
    <property type="entry name" value="HEMOCYANIN_1"/>
    <property type="match status" value="1"/>
</dbReference>
<dbReference type="InterPro" id="IPR000896">
    <property type="entry name" value="Hemocyanin/hexamerin_mid_dom"/>
</dbReference>
<dbReference type="Proteomes" id="UP001286313">
    <property type="component" value="Unassembled WGS sequence"/>
</dbReference>
<dbReference type="Gene3D" id="2.60.40.1520">
    <property type="entry name" value="Hemocyanin, C-terminal domain"/>
    <property type="match status" value="1"/>
</dbReference>
<comment type="similarity">
    <text evidence="1">Belongs to the tyrosinase family. Hemocyanin subfamily.</text>
</comment>
<evidence type="ECO:0000256" key="2">
    <source>
        <dbReference type="SAM" id="SignalP"/>
    </source>
</evidence>
<comment type="caution">
    <text evidence="4">The sequence shown here is derived from an EMBL/GenBank/DDBJ whole genome shotgun (WGS) entry which is preliminary data.</text>
</comment>
<feature type="domain" description="Tyrosinase copper-binding" evidence="3">
    <location>
        <begin position="399"/>
        <end position="410"/>
    </location>
</feature>
<dbReference type="SUPFAM" id="SSF48050">
    <property type="entry name" value="Hemocyanin, N-terminal domain"/>
    <property type="match status" value="1"/>
</dbReference>
<dbReference type="PRINTS" id="PR00187">
    <property type="entry name" value="HAEMOCYANIN"/>
</dbReference>
<gene>
    <name evidence="4" type="ORF">Pcinc_009018</name>
</gene>
<dbReference type="Pfam" id="PF03723">
    <property type="entry name" value="Hemocyanin_C"/>
    <property type="match status" value="1"/>
</dbReference>
<dbReference type="InterPro" id="IPR008922">
    <property type="entry name" value="Di-copper_centre_dom_sf"/>
</dbReference>
<dbReference type="GO" id="GO:0016491">
    <property type="term" value="F:oxidoreductase activity"/>
    <property type="evidence" value="ECO:0007669"/>
    <property type="project" value="InterPro"/>
</dbReference>
<evidence type="ECO:0000259" key="3">
    <source>
        <dbReference type="PROSITE" id="PS00498"/>
    </source>
</evidence>
<reference evidence="4" key="1">
    <citation type="submission" date="2023-10" db="EMBL/GenBank/DDBJ databases">
        <title>Genome assemblies of two species of porcelain crab, Petrolisthes cinctipes and Petrolisthes manimaculis (Anomura: Porcellanidae).</title>
        <authorList>
            <person name="Angst P."/>
        </authorList>
    </citation>
    <scope>NUCLEOTIDE SEQUENCE</scope>
    <source>
        <strain evidence="4">PB745_01</strain>
        <tissue evidence="4">Gill</tissue>
    </source>
</reference>
<keyword evidence="5" id="KW-1185">Reference proteome</keyword>
<evidence type="ECO:0000313" key="4">
    <source>
        <dbReference type="EMBL" id="KAK3886847.1"/>
    </source>
</evidence>
<name>A0AAE1G867_PETCI</name>
<sequence length="678" mass="78696">MKVLLLLLPALLTVTSASPTQGDEPGVSVAKKQQDINHLLEKIYDRLRHPELVEAATTFDPEGDLTMYTDGGEAVRRLMSEVHQQRLLQKHHWFSLFQERQREEALMLFDVLIHCNSWRCFVNNAAYFRERVNEGQFVYALYVAVIHSDLASHVVLPPLYEITPHLFTNNEIIQKAYTAKMTQTPGRFNMSFTGSQKNREQRIAYFGEDIGLNVHHVTWHMDFPFWWQDSYGHHIDRKGELFFWVHHQLSARFDNERLSNWMNVVDELHWEEVISEGFAPHTIYKFGGEFPSRPDNIHFQDVVGVANVRDMIILERRIRDAIAHGYVIDEEGQQIDIMNEQGIDYLGNIIESSMYTTNLQYYGSLHNTAHIMLGRQGDPKGKYNLPPGVMEHFETATRDPSFFRLHKYIDNIFKEHKDNLSPYTWEELEFPGVAVREIEIEGELKTYFEQFEFNLINAVDRSNNVEDVEISANVNRLNHQDFTYNIIINNDNEVDVLATIRIFLCPRADENGLEFTWDEGRWHCIETDKFWRKLSVGENTVTRHSTDSSVTVPDPPSLETLQRRADAAVEGDQELHLEEYERSCGIPNRMLLPKGKSEGMDFLLMVAVTDGEMDTNNDQLDVTELGGTHAHCGVRGHTFPDRRPMGYPLDRRIPDKRVFEQVTNIESTFVKVFHNTQH</sequence>
<dbReference type="InterPro" id="IPR037020">
    <property type="entry name" value="Hemocyanin_C_sf"/>
</dbReference>
<dbReference type="PANTHER" id="PTHR11511">
    <property type="entry name" value="LARVAL STORAGE PROTEIN/PHENOLOXIDASE"/>
    <property type="match status" value="1"/>
</dbReference>
<dbReference type="SUPFAM" id="SSF81296">
    <property type="entry name" value="E set domains"/>
    <property type="match status" value="1"/>
</dbReference>
<dbReference type="SUPFAM" id="SSF48056">
    <property type="entry name" value="Di-copper centre-containing domain"/>
    <property type="match status" value="1"/>
</dbReference>
<feature type="signal peptide" evidence="2">
    <location>
        <begin position="1"/>
        <end position="17"/>
    </location>
</feature>
<keyword evidence="2" id="KW-0732">Signal</keyword>
<dbReference type="Pfam" id="PF03722">
    <property type="entry name" value="Hemocyanin_N"/>
    <property type="match status" value="1"/>
</dbReference>
<dbReference type="Gene3D" id="1.10.1280.10">
    <property type="entry name" value="Di-copper center containing domain from catechol oxidase"/>
    <property type="match status" value="1"/>
</dbReference>
<evidence type="ECO:0000313" key="5">
    <source>
        <dbReference type="Proteomes" id="UP001286313"/>
    </source>
</evidence>
<proteinExistence type="inferred from homology"/>
<dbReference type="AlphaFoldDB" id="A0AAE1G867"/>
<dbReference type="InterPro" id="IPR036697">
    <property type="entry name" value="Hemocyanin_N_sf"/>
</dbReference>
<feature type="chain" id="PRO_5042144912" description="Tyrosinase copper-binding domain-containing protein" evidence="2">
    <location>
        <begin position="18"/>
        <end position="678"/>
    </location>
</feature>
<organism evidence="4 5">
    <name type="scientific">Petrolisthes cinctipes</name>
    <name type="common">Flat porcelain crab</name>
    <dbReference type="NCBI Taxonomy" id="88211"/>
    <lineage>
        <taxon>Eukaryota</taxon>
        <taxon>Metazoa</taxon>
        <taxon>Ecdysozoa</taxon>
        <taxon>Arthropoda</taxon>
        <taxon>Crustacea</taxon>
        <taxon>Multicrustacea</taxon>
        <taxon>Malacostraca</taxon>
        <taxon>Eumalacostraca</taxon>
        <taxon>Eucarida</taxon>
        <taxon>Decapoda</taxon>
        <taxon>Pleocyemata</taxon>
        <taxon>Anomura</taxon>
        <taxon>Galatheoidea</taxon>
        <taxon>Porcellanidae</taxon>
        <taxon>Petrolisthes</taxon>
    </lineage>
</organism>
<evidence type="ECO:0000256" key="1">
    <source>
        <dbReference type="ARBA" id="ARBA00009470"/>
    </source>
</evidence>
<dbReference type="InterPro" id="IPR002227">
    <property type="entry name" value="Tyrosinase_Cu-bd"/>
</dbReference>
<dbReference type="PANTHER" id="PTHR11511:SF5">
    <property type="entry name" value="FAT-BODY PROTEIN 1-RELATED"/>
    <property type="match status" value="1"/>
</dbReference>
<protein>
    <recommendedName>
        <fullName evidence="3">Tyrosinase copper-binding domain-containing protein</fullName>
    </recommendedName>
</protein>
<dbReference type="EMBL" id="JAWQEG010000666">
    <property type="protein sequence ID" value="KAK3886847.1"/>
    <property type="molecule type" value="Genomic_DNA"/>
</dbReference>
<dbReference type="InterPro" id="IPR013788">
    <property type="entry name" value="Hemocyanin/hexamerin"/>
</dbReference>
<accession>A0AAE1G867</accession>
<dbReference type="PROSITE" id="PS00498">
    <property type="entry name" value="TYROSINASE_2"/>
    <property type="match status" value="1"/>
</dbReference>
<dbReference type="InterPro" id="IPR005204">
    <property type="entry name" value="Hemocyanin_N"/>
</dbReference>